<proteinExistence type="predicted"/>
<evidence type="ECO:0000313" key="3">
    <source>
        <dbReference type="EMBL" id="MBC5727756.1"/>
    </source>
</evidence>
<keyword evidence="4" id="KW-1185">Reference proteome</keyword>
<dbReference type="RefSeq" id="WP_117704789.1">
    <property type="nucleotide sequence ID" value="NZ_JACOPS010000002.1"/>
</dbReference>
<dbReference type="EMBL" id="JACOPS010000002">
    <property type="protein sequence ID" value="MBC5727756.1"/>
    <property type="molecule type" value="Genomic_DNA"/>
</dbReference>
<evidence type="ECO:0000313" key="4">
    <source>
        <dbReference type="Proteomes" id="UP000636755"/>
    </source>
</evidence>
<protein>
    <submittedName>
        <fullName evidence="3">Uncharacterized protein</fullName>
    </submittedName>
</protein>
<gene>
    <name evidence="3" type="ORF">H8R91_04300</name>
</gene>
<comment type="caution">
    <text evidence="3">The sequence shown here is derived from an EMBL/GenBank/DDBJ whole genome shotgun (WGS) entry which is preliminary data.</text>
</comment>
<feature type="coiled-coil region" evidence="1">
    <location>
        <begin position="139"/>
        <end position="173"/>
    </location>
</feature>
<accession>A0ABR7HJU2</accession>
<name>A0ABR7HJU2_9FIRM</name>
<keyword evidence="1" id="KW-0175">Coiled coil</keyword>
<keyword evidence="2" id="KW-0472">Membrane</keyword>
<sequence>MRIIKKLIVAVMIAAMLVVSVVSVSAVSEYDKVATSDSAEITSGMSTPQVIILSFVGVAIIGGVVALIFAYKKQRQVDEIGDAIKLINTYEKYKAVHTGLQNSKNPSRYKKENINALHKYDDAVNKLLNLYPDKTSPRIEKLTNERNHLIEDIKELNEQYKQTVSELKELEFARQSIEDYLKASDKSHKNELE</sequence>
<evidence type="ECO:0000256" key="1">
    <source>
        <dbReference type="SAM" id="Coils"/>
    </source>
</evidence>
<reference evidence="3 4" key="1">
    <citation type="submission" date="2020-08" db="EMBL/GenBank/DDBJ databases">
        <title>Genome public.</title>
        <authorList>
            <person name="Liu C."/>
            <person name="Sun Q."/>
        </authorList>
    </citation>
    <scope>NUCLEOTIDE SEQUENCE [LARGE SCALE GENOMIC DNA]</scope>
    <source>
        <strain evidence="3 4">NSJ-71</strain>
    </source>
</reference>
<dbReference type="Proteomes" id="UP000636755">
    <property type="component" value="Unassembled WGS sequence"/>
</dbReference>
<keyword evidence="2" id="KW-1133">Transmembrane helix</keyword>
<keyword evidence="2" id="KW-0812">Transmembrane</keyword>
<organism evidence="3 4">
    <name type="scientific">Ruminococcus intestinalis</name>
    <dbReference type="NCBI Taxonomy" id="2763066"/>
    <lineage>
        <taxon>Bacteria</taxon>
        <taxon>Bacillati</taxon>
        <taxon>Bacillota</taxon>
        <taxon>Clostridia</taxon>
        <taxon>Eubacteriales</taxon>
        <taxon>Oscillospiraceae</taxon>
        <taxon>Ruminococcus</taxon>
    </lineage>
</organism>
<feature type="transmembrane region" description="Helical" evidence="2">
    <location>
        <begin position="50"/>
        <end position="71"/>
    </location>
</feature>
<evidence type="ECO:0000256" key="2">
    <source>
        <dbReference type="SAM" id="Phobius"/>
    </source>
</evidence>